<reference evidence="1" key="1">
    <citation type="journal article" date="2020" name="mSystems">
        <title>Genome- and Community-Level Interaction Insights into Carbon Utilization and Element Cycling Functions of Hydrothermarchaeota in Hydrothermal Sediment.</title>
        <authorList>
            <person name="Zhou Z."/>
            <person name="Liu Y."/>
            <person name="Xu W."/>
            <person name="Pan J."/>
            <person name="Luo Z.H."/>
            <person name="Li M."/>
        </authorList>
    </citation>
    <scope>NUCLEOTIDE SEQUENCE [LARGE SCALE GENOMIC DNA]</scope>
    <source>
        <strain evidence="1">SpSt-1056</strain>
    </source>
</reference>
<dbReference type="AlphaFoldDB" id="A0A7C5L6T2"/>
<name>A0A7C5L6T2_CALS0</name>
<proteinExistence type="predicted"/>
<gene>
    <name evidence="1" type="ORF">ENM11_02325</name>
</gene>
<sequence>MVELITSSRTYILSEIVETCRKLKKSGEDLLRNYFQLGRLVDTLHSMGLSYRQIEKDLRDKEPEAWIPRHTTLFNAHKFYHTVKKKFDADIERFMAENPELTWRELSHRLLPESRRKARLLSRGLSNRAGRLGKSMRLSKHDPEWEKLVAMLRKVAGSKTVVDQLWRAFENDGLVNEAREILPQTVAANQKKKKTAPNRLKRLYWCYIRKA</sequence>
<comment type="caution">
    <text evidence="1">The sequence shown here is derived from an EMBL/GenBank/DDBJ whole genome shotgun (WGS) entry which is preliminary data.</text>
</comment>
<organism evidence="1">
    <name type="scientific">Caldiarchaeum subterraneum</name>
    <dbReference type="NCBI Taxonomy" id="311458"/>
    <lineage>
        <taxon>Archaea</taxon>
        <taxon>Nitrososphaerota</taxon>
        <taxon>Candidatus Caldarchaeales</taxon>
        <taxon>Candidatus Caldarchaeaceae</taxon>
        <taxon>Candidatus Caldarchaeum</taxon>
    </lineage>
</organism>
<dbReference type="EMBL" id="DRWN01000020">
    <property type="protein sequence ID" value="HHK67977.1"/>
    <property type="molecule type" value="Genomic_DNA"/>
</dbReference>
<accession>A0A7C5L6T2</accession>
<protein>
    <submittedName>
        <fullName evidence="1">Uncharacterized protein</fullName>
    </submittedName>
</protein>
<evidence type="ECO:0000313" key="1">
    <source>
        <dbReference type="EMBL" id="HHK67977.1"/>
    </source>
</evidence>